<reference evidence="3" key="1">
    <citation type="submission" date="2021-02" db="EMBL/GenBank/DDBJ databases">
        <authorList>
            <person name="Dougan E. K."/>
            <person name="Rhodes N."/>
            <person name="Thang M."/>
            <person name="Chan C."/>
        </authorList>
    </citation>
    <scope>NUCLEOTIDE SEQUENCE</scope>
</reference>
<proteinExistence type="predicted"/>
<evidence type="ECO:0000256" key="2">
    <source>
        <dbReference type="PROSITE-ProRule" id="PRU00708"/>
    </source>
</evidence>
<dbReference type="Proteomes" id="UP000654075">
    <property type="component" value="Unassembled WGS sequence"/>
</dbReference>
<sequence>MRLLPQGQGREVHVSDRASWVPQEVVNCGQAISACGRLHRWSPALALLQDLCRKGFEPSVVVQNAVITACGRARQWEHSLLLIKQLRSINVELTVITYGAGINACCHGEPWEISVSLLAAANDAGIETSIVSLGSAVCACEAGAHWTGALQLLMAAQSGRFKGKPCWESNTVIGNAAVSACGSAGQWVTALALVAGLFFSSVSRVQPDIITCNACISACGKMAQWTQAVHLLGSSFPRHQLMPDVVTCNACISACGDGSQWNRALQLLGDARRGLLGNLEPDEVSLAAAICACQRGQRWRHSLAILQIYRLWRFQPNAVACNTAISACEKGEHWVSALAILADLRSLGGEGASKDVLAFNAACSACEVSGCWEHSVQLLRGMEHCLLEADVVTYTAAIGACARGQRWHLALSLAQRMQREMLQPNSLTYGAALAACEAAPSAASLCSLLPAARQTCQGLLQLLHCTQHQDSGRSISKVAAPVVSTEAISVQHPSKSSGLKARSALVAHEATKPRRPLATSVPSLAVAASEPLHWHCQLDAIDLVALRRCILASVLPALRVLGLGVFDPGRRASFSGPGLVRSPSDSQAAAILELTKQPSLGHPLTSEAASLLGIGRQLQASDRSTQIGRQSASWFMHAQLASRVAIAELSSGFLCEPSAKAVPSQISYSNAAGGASLGEECRSRVAGYATAEPVGRELLAVSVEHDRAPHSERQALLVLLKRRLAGTSPK</sequence>
<dbReference type="InterPro" id="IPR002885">
    <property type="entry name" value="PPR_rpt"/>
</dbReference>
<dbReference type="Pfam" id="PF13812">
    <property type="entry name" value="PPR_3"/>
    <property type="match status" value="2"/>
</dbReference>
<dbReference type="Gene3D" id="1.25.40.10">
    <property type="entry name" value="Tetratricopeptide repeat domain"/>
    <property type="match status" value="3"/>
</dbReference>
<accession>A0A813DC48</accession>
<dbReference type="OrthoDB" id="185373at2759"/>
<dbReference type="PROSITE" id="PS51257">
    <property type="entry name" value="PROKAR_LIPOPROTEIN"/>
    <property type="match status" value="1"/>
</dbReference>
<feature type="repeat" description="PPR" evidence="2">
    <location>
        <begin position="390"/>
        <end position="424"/>
    </location>
</feature>
<protein>
    <recommendedName>
        <fullName evidence="5">Pentatricopeptide repeat-containing protein, chloroplastic</fullName>
    </recommendedName>
</protein>
<dbReference type="PANTHER" id="PTHR47447:SF17">
    <property type="entry name" value="OS12G0638900 PROTEIN"/>
    <property type="match status" value="1"/>
</dbReference>
<evidence type="ECO:0008006" key="5">
    <source>
        <dbReference type="Google" id="ProtNLM"/>
    </source>
</evidence>
<evidence type="ECO:0000313" key="3">
    <source>
        <dbReference type="EMBL" id="CAE8585483.1"/>
    </source>
</evidence>
<evidence type="ECO:0000313" key="4">
    <source>
        <dbReference type="Proteomes" id="UP000654075"/>
    </source>
</evidence>
<name>A0A813DC48_POLGL</name>
<keyword evidence="4" id="KW-1185">Reference proteome</keyword>
<dbReference type="InterPro" id="IPR011990">
    <property type="entry name" value="TPR-like_helical_dom_sf"/>
</dbReference>
<dbReference type="PANTHER" id="PTHR47447">
    <property type="entry name" value="OS03G0856100 PROTEIN"/>
    <property type="match status" value="1"/>
</dbReference>
<dbReference type="AlphaFoldDB" id="A0A813DC48"/>
<organism evidence="3 4">
    <name type="scientific">Polarella glacialis</name>
    <name type="common">Dinoflagellate</name>
    <dbReference type="NCBI Taxonomy" id="89957"/>
    <lineage>
        <taxon>Eukaryota</taxon>
        <taxon>Sar</taxon>
        <taxon>Alveolata</taxon>
        <taxon>Dinophyceae</taxon>
        <taxon>Suessiales</taxon>
        <taxon>Suessiaceae</taxon>
        <taxon>Polarella</taxon>
    </lineage>
</organism>
<gene>
    <name evidence="3" type="ORF">PGLA1383_LOCUS4390</name>
</gene>
<evidence type="ECO:0000256" key="1">
    <source>
        <dbReference type="ARBA" id="ARBA00022737"/>
    </source>
</evidence>
<dbReference type="PROSITE" id="PS51375">
    <property type="entry name" value="PPR"/>
    <property type="match status" value="1"/>
</dbReference>
<dbReference type="EMBL" id="CAJNNV010001651">
    <property type="protein sequence ID" value="CAE8585483.1"/>
    <property type="molecule type" value="Genomic_DNA"/>
</dbReference>
<keyword evidence="1" id="KW-0677">Repeat</keyword>
<comment type="caution">
    <text evidence="3">The sequence shown here is derived from an EMBL/GenBank/DDBJ whole genome shotgun (WGS) entry which is preliminary data.</text>
</comment>